<dbReference type="PANTHER" id="PTHR33933">
    <property type="entry name" value="NUCLEOTIDYLTRANSFERASE"/>
    <property type="match status" value="1"/>
</dbReference>
<dbReference type="EMBL" id="CP040089">
    <property type="protein sequence ID" value="QGA80364.1"/>
    <property type="molecule type" value="Genomic_DNA"/>
</dbReference>
<dbReference type="InterPro" id="IPR002934">
    <property type="entry name" value="Polymerase_NTP_transf_dom"/>
</dbReference>
<protein>
    <submittedName>
        <fullName evidence="2">Nucleotidyltransferase domain-containing protein</fullName>
    </submittedName>
</protein>
<dbReference type="GO" id="GO:0016779">
    <property type="term" value="F:nucleotidyltransferase activity"/>
    <property type="evidence" value="ECO:0007669"/>
    <property type="project" value="InterPro"/>
</dbReference>
<feature type="domain" description="Polymerase nucleotidyl transferase" evidence="1">
    <location>
        <begin position="9"/>
        <end position="63"/>
    </location>
</feature>
<organism evidence="2 3">
    <name type="scientific">Candidatus Nanohalobium constans</name>
    <dbReference type="NCBI Taxonomy" id="2565781"/>
    <lineage>
        <taxon>Archaea</taxon>
        <taxon>Candidatus Nanohalarchaeota</taxon>
        <taxon>Candidatus Nanohalobia</taxon>
        <taxon>Candidatus Nanohalobiales</taxon>
        <taxon>Candidatus Nanohalobiaceae</taxon>
        <taxon>Candidatus Nanohalobium</taxon>
    </lineage>
</organism>
<keyword evidence="2" id="KW-0808">Transferase</keyword>
<dbReference type="CDD" id="cd05403">
    <property type="entry name" value="NT_KNTase_like"/>
    <property type="match status" value="1"/>
</dbReference>
<sequence length="107" mass="12418">MVLASEEDIKDFAEDVREEFGDRVEKILLYGSYARDEHVPGSDVDIAVLVSEKRDNDREKLFDIAEDYRWDKDIFFSPRVFELDKFKQKAEASPGFYSTVSKEGVEV</sequence>
<reference evidence="3" key="1">
    <citation type="submission" date="2019-05" db="EMBL/GenBank/DDBJ databases">
        <title>Candidatus Nanohalobium constans, a novel model system to study the DPANN nano-sized archaea: genomic and physiological characterization of a nanoarchaeon co-cultured with its chitinotrophic host.</title>
        <authorList>
            <person name="La Cono V."/>
            <person name="Arcadi E."/>
            <person name="Crisafi F."/>
            <person name="Denaro R."/>
            <person name="La Spada G."/>
            <person name="Messina E."/>
            <person name="Smedile F."/>
            <person name="Toshchakov S.V."/>
            <person name="Shevchenko M.A."/>
            <person name="Golyshin P.N."/>
            <person name="Golyshina O.V."/>
            <person name="Ferrer M."/>
            <person name="Rohde M."/>
            <person name="Mushegian A."/>
            <person name="Sorokin D.Y."/>
            <person name="Giuliano L."/>
            <person name="Yakimov M.M."/>
        </authorList>
    </citation>
    <scope>NUCLEOTIDE SEQUENCE [LARGE SCALE GENOMIC DNA]</scope>
    <source>
        <strain evidence="3">LC1Nh</strain>
    </source>
</reference>
<dbReference type="PANTHER" id="PTHR33933:SF1">
    <property type="entry name" value="PROTEIN ADENYLYLTRANSFERASE MNTA-RELATED"/>
    <property type="match status" value="1"/>
</dbReference>
<dbReference type="GeneID" id="42364847"/>
<dbReference type="RefSeq" id="WP_153550103.1">
    <property type="nucleotide sequence ID" value="NZ_CP040089.1"/>
</dbReference>
<name>A0A5Q0UFP9_9ARCH</name>
<dbReference type="AlphaFoldDB" id="A0A5Q0UFP9"/>
<dbReference type="Proteomes" id="UP000377803">
    <property type="component" value="Chromosome"/>
</dbReference>
<proteinExistence type="predicted"/>
<keyword evidence="3" id="KW-1185">Reference proteome</keyword>
<dbReference type="InterPro" id="IPR043519">
    <property type="entry name" value="NT_sf"/>
</dbReference>
<dbReference type="InterPro" id="IPR052548">
    <property type="entry name" value="Type_VII_TA_antitoxin"/>
</dbReference>
<dbReference type="OrthoDB" id="9287at2157"/>
<evidence type="ECO:0000259" key="1">
    <source>
        <dbReference type="Pfam" id="PF01909"/>
    </source>
</evidence>
<dbReference type="Pfam" id="PF01909">
    <property type="entry name" value="NTP_transf_2"/>
    <property type="match status" value="1"/>
</dbReference>
<dbReference type="Gene3D" id="3.30.460.10">
    <property type="entry name" value="Beta Polymerase, domain 2"/>
    <property type="match status" value="1"/>
</dbReference>
<gene>
    <name evidence="2" type="ORF">LC1Nh_0463</name>
</gene>
<evidence type="ECO:0000313" key="2">
    <source>
        <dbReference type="EMBL" id="QGA80364.1"/>
    </source>
</evidence>
<dbReference type="SUPFAM" id="SSF81301">
    <property type="entry name" value="Nucleotidyltransferase"/>
    <property type="match status" value="1"/>
</dbReference>
<evidence type="ECO:0000313" key="3">
    <source>
        <dbReference type="Proteomes" id="UP000377803"/>
    </source>
</evidence>
<dbReference type="KEGG" id="ncon:LC1Nh_0463"/>
<accession>A0A5Q0UFP9</accession>